<sequence>PDGYHCGCTSGYQCQRYWGNYYWGKCVKPACSSDSNCYKTHCCSGGQCKLKKRAGQFCPVNGADKYHCGCASGFECRRYRGNRYWGKCACSGDSSCAKTHCCSGGLCKPRKKAGEYCPLKGADIYHCGCIQGYQCTAANVGNYWGKCTKVVPPTEEPGSGLGNHGGVLTYLPFQFQMNKKETFQCGGHYCTDGFYCLHGNCYPKRRCSTHGHCPKDQYCDKYQQVCRKGVRRCSYHNQCGYRQICKGGKCKQLECLGHRDCPDSDACHYPPGICLAYTAYCHEGYNYCKRGYVCVNMKVIKKLTAKTVDEDPTGCQRKCVKMECVSDFGCKIGDHCVGWFCKPQKDFCKTDGDCSKDQCCVIKGNGERGGVCKSLRKPGDWCPLKQNLQACPCVSGYVCNVTNNVVWGKCQAVDGGSGSGLGSDDF</sequence>
<dbReference type="EMBL" id="CALNXK010000130">
    <property type="protein sequence ID" value="CAH3164714.1"/>
    <property type="molecule type" value="Genomic_DNA"/>
</dbReference>
<evidence type="ECO:0000313" key="1">
    <source>
        <dbReference type="EMBL" id="CAH3164714.1"/>
    </source>
</evidence>
<dbReference type="Proteomes" id="UP001159405">
    <property type="component" value="Unassembled WGS sequence"/>
</dbReference>
<gene>
    <name evidence="1" type="ORF">PLOB_00006819</name>
</gene>
<dbReference type="Gene3D" id="2.10.80.10">
    <property type="entry name" value="Lipase, subunit A"/>
    <property type="match status" value="1"/>
</dbReference>
<protein>
    <recommendedName>
        <fullName evidence="3">Tenascin-X</fullName>
    </recommendedName>
</protein>
<reference evidence="1 2" key="1">
    <citation type="submission" date="2022-05" db="EMBL/GenBank/DDBJ databases">
        <authorList>
            <consortium name="Genoscope - CEA"/>
            <person name="William W."/>
        </authorList>
    </citation>
    <scope>NUCLEOTIDE SEQUENCE [LARGE SCALE GENOMIC DNA]</scope>
</reference>
<evidence type="ECO:0008006" key="3">
    <source>
        <dbReference type="Google" id="ProtNLM"/>
    </source>
</evidence>
<keyword evidence="2" id="KW-1185">Reference proteome</keyword>
<name>A0ABN8QLI0_9CNID</name>
<accession>A0ABN8QLI0</accession>
<proteinExistence type="predicted"/>
<organism evidence="1 2">
    <name type="scientific">Porites lobata</name>
    <dbReference type="NCBI Taxonomy" id="104759"/>
    <lineage>
        <taxon>Eukaryota</taxon>
        <taxon>Metazoa</taxon>
        <taxon>Cnidaria</taxon>
        <taxon>Anthozoa</taxon>
        <taxon>Hexacorallia</taxon>
        <taxon>Scleractinia</taxon>
        <taxon>Fungiina</taxon>
        <taxon>Poritidae</taxon>
        <taxon>Porites</taxon>
    </lineage>
</organism>
<feature type="non-terminal residue" evidence="1">
    <location>
        <position position="1"/>
    </location>
</feature>
<comment type="caution">
    <text evidence="1">The sequence shown here is derived from an EMBL/GenBank/DDBJ whole genome shotgun (WGS) entry which is preliminary data.</text>
</comment>
<evidence type="ECO:0000313" key="2">
    <source>
        <dbReference type="Proteomes" id="UP001159405"/>
    </source>
</evidence>